<gene>
    <name evidence="6" type="ORF">TRAVEDRAFT_136207</name>
</gene>
<reference evidence="7" key="1">
    <citation type="journal article" date="2012" name="Science">
        <title>The Paleozoic origin of enzymatic lignin decomposition reconstructed from 31 fungal genomes.</title>
        <authorList>
            <person name="Floudas D."/>
            <person name="Binder M."/>
            <person name="Riley R."/>
            <person name="Barry K."/>
            <person name="Blanchette R.A."/>
            <person name="Henrissat B."/>
            <person name="Martinez A.T."/>
            <person name="Otillar R."/>
            <person name="Spatafora J.W."/>
            <person name="Yadav J.S."/>
            <person name="Aerts A."/>
            <person name="Benoit I."/>
            <person name="Boyd A."/>
            <person name="Carlson A."/>
            <person name="Copeland A."/>
            <person name="Coutinho P.M."/>
            <person name="de Vries R.P."/>
            <person name="Ferreira P."/>
            <person name="Findley K."/>
            <person name="Foster B."/>
            <person name="Gaskell J."/>
            <person name="Glotzer D."/>
            <person name="Gorecki P."/>
            <person name="Heitman J."/>
            <person name="Hesse C."/>
            <person name="Hori C."/>
            <person name="Igarashi K."/>
            <person name="Jurgens J.A."/>
            <person name="Kallen N."/>
            <person name="Kersten P."/>
            <person name="Kohler A."/>
            <person name="Kuees U."/>
            <person name="Kumar T.K.A."/>
            <person name="Kuo A."/>
            <person name="LaButti K."/>
            <person name="Larrondo L.F."/>
            <person name="Lindquist E."/>
            <person name="Ling A."/>
            <person name="Lombard V."/>
            <person name="Lucas S."/>
            <person name="Lundell T."/>
            <person name="Martin R."/>
            <person name="McLaughlin D.J."/>
            <person name="Morgenstern I."/>
            <person name="Morin E."/>
            <person name="Murat C."/>
            <person name="Nagy L.G."/>
            <person name="Nolan M."/>
            <person name="Ohm R.A."/>
            <person name="Patyshakuliyeva A."/>
            <person name="Rokas A."/>
            <person name="Ruiz-Duenas F.J."/>
            <person name="Sabat G."/>
            <person name="Salamov A."/>
            <person name="Samejima M."/>
            <person name="Schmutz J."/>
            <person name="Slot J.C."/>
            <person name="St John F."/>
            <person name="Stenlid J."/>
            <person name="Sun H."/>
            <person name="Sun S."/>
            <person name="Syed K."/>
            <person name="Tsang A."/>
            <person name="Wiebenga A."/>
            <person name="Young D."/>
            <person name="Pisabarro A."/>
            <person name="Eastwood D.C."/>
            <person name="Martin F."/>
            <person name="Cullen D."/>
            <person name="Grigoriev I.V."/>
            <person name="Hibbett D.S."/>
        </authorList>
    </citation>
    <scope>NUCLEOTIDE SEQUENCE [LARGE SCALE GENOMIC DNA]</scope>
    <source>
        <strain evidence="7">FP-101664</strain>
    </source>
</reference>
<dbReference type="PANTHER" id="PTHR46972:SF1">
    <property type="entry name" value="FAD DEPENDENT OXIDOREDUCTASE DOMAIN-CONTAINING PROTEIN"/>
    <property type="match status" value="1"/>
</dbReference>
<dbReference type="OrthoDB" id="655030at2759"/>
<feature type="domain" description="FAD-binding" evidence="5">
    <location>
        <begin position="304"/>
        <end position="341"/>
    </location>
</feature>
<dbReference type="AlphaFoldDB" id="R7S7N0"/>
<dbReference type="Gene3D" id="3.50.50.60">
    <property type="entry name" value="FAD/NAD(P)-binding domain"/>
    <property type="match status" value="1"/>
</dbReference>
<evidence type="ECO:0000313" key="7">
    <source>
        <dbReference type="Proteomes" id="UP000054317"/>
    </source>
</evidence>
<dbReference type="KEGG" id="tvs:TRAVEDRAFT_136207"/>
<dbReference type="RefSeq" id="XP_008045156.1">
    <property type="nucleotide sequence ID" value="XM_008046965.1"/>
</dbReference>
<dbReference type="InterPro" id="IPR002938">
    <property type="entry name" value="FAD-bd"/>
</dbReference>
<dbReference type="EMBL" id="JH711797">
    <property type="protein sequence ID" value="EIW52058.1"/>
    <property type="molecule type" value="Genomic_DNA"/>
</dbReference>
<dbReference type="OMA" id="NEMSQDL"/>
<dbReference type="Pfam" id="PF01494">
    <property type="entry name" value="FAD_binding_3"/>
    <property type="match status" value="1"/>
</dbReference>
<evidence type="ECO:0000259" key="5">
    <source>
        <dbReference type="Pfam" id="PF01494"/>
    </source>
</evidence>
<keyword evidence="4" id="KW-0503">Monooxygenase</keyword>
<dbReference type="PANTHER" id="PTHR46972">
    <property type="entry name" value="MONOOXYGENASE ASQM-RELATED"/>
    <property type="match status" value="1"/>
</dbReference>
<accession>R7S7N0</accession>
<evidence type="ECO:0000313" key="6">
    <source>
        <dbReference type="EMBL" id="EIW52058.1"/>
    </source>
</evidence>
<dbReference type="InterPro" id="IPR036188">
    <property type="entry name" value="FAD/NAD-bd_sf"/>
</dbReference>
<sequence length="401" mass="43506">MSATSTEAQPRIAIVGGGPSGLVLLLTLIKRGVPATLYERELDSNSRAHLGGMLDLEWDSGQRAFRENGMEHVFKKYSRRDAEEGRICGKDGVPVFRHDNTEADPDDLRNARPEIDRHVLRDILLDAVPKDAVQWGHALASTRPLEGGQHELTFTNGTVTVTDIVVGADGANSRIRPLLSPAVPLYHGITGAEISLTPAVAALPENHAISNGVGKGSCYLAQDGQVVVLQRNGTGRIRGYFWQRNPLEWTLPRDAKAAKAVLGGMFADWAPWVRRFIEQGDEDAIYVRPLFHLIVGHRWEHTPGVTLIGDAAHLMSPFAGAGANLAMRDGLELGLVLADAVAKGVLLKEREDAVAAWEENMFVRVERFAALTVQNMGLFFGPDAPQAAIKAFEDAQAADPA</sequence>
<keyword evidence="7" id="KW-1185">Reference proteome</keyword>
<protein>
    <submittedName>
        <fullName evidence="6">FAD/NAD-P-binding domain-containing protein</fullName>
    </submittedName>
</protein>
<dbReference type="PRINTS" id="PR00420">
    <property type="entry name" value="RNGMNOXGNASE"/>
</dbReference>
<evidence type="ECO:0000256" key="4">
    <source>
        <dbReference type="ARBA" id="ARBA00023033"/>
    </source>
</evidence>
<dbReference type="GeneID" id="19408876"/>
<keyword evidence="3" id="KW-0560">Oxidoreductase</keyword>
<dbReference type="SUPFAM" id="SSF51905">
    <property type="entry name" value="FAD/NAD(P)-binding domain"/>
    <property type="match status" value="1"/>
</dbReference>
<evidence type="ECO:0000256" key="1">
    <source>
        <dbReference type="ARBA" id="ARBA00022630"/>
    </source>
</evidence>
<evidence type="ECO:0000256" key="2">
    <source>
        <dbReference type="ARBA" id="ARBA00022827"/>
    </source>
</evidence>
<dbReference type="GO" id="GO:0071949">
    <property type="term" value="F:FAD binding"/>
    <property type="evidence" value="ECO:0007669"/>
    <property type="project" value="InterPro"/>
</dbReference>
<organism evidence="6 7">
    <name type="scientific">Trametes versicolor (strain FP-101664)</name>
    <name type="common">White-rot fungus</name>
    <name type="synonym">Coriolus versicolor</name>
    <dbReference type="NCBI Taxonomy" id="717944"/>
    <lineage>
        <taxon>Eukaryota</taxon>
        <taxon>Fungi</taxon>
        <taxon>Dikarya</taxon>
        <taxon>Basidiomycota</taxon>
        <taxon>Agaricomycotina</taxon>
        <taxon>Agaricomycetes</taxon>
        <taxon>Polyporales</taxon>
        <taxon>Polyporaceae</taxon>
        <taxon>Trametes</taxon>
    </lineage>
</organism>
<keyword evidence="1" id="KW-0285">Flavoprotein</keyword>
<dbReference type="Proteomes" id="UP000054317">
    <property type="component" value="Unassembled WGS sequence"/>
</dbReference>
<evidence type="ECO:0000256" key="3">
    <source>
        <dbReference type="ARBA" id="ARBA00023002"/>
    </source>
</evidence>
<dbReference type="GO" id="GO:0004497">
    <property type="term" value="F:monooxygenase activity"/>
    <property type="evidence" value="ECO:0007669"/>
    <property type="project" value="UniProtKB-KW"/>
</dbReference>
<proteinExistence type="predicted"/>
<keyword evidence="2" id="KW-0274">FAD</keyword>
<name>R7S7N0_TRAVS</name>